<dbReference type="SUPFAM" id="SSF46785">
    <property type="entry name" value="Winged helix' DNA-binding domain"/>
    <property type="match status" value="1"/>
</dbReference>
<dbReference type="Gene3D" id="1.10.10.10">
    <property type="entry name" value="Winged helix-like DNA-binding domain superfamily/Winged helix DNA-binding domain"/>
    <property type="match status" value="1"/>
</dbReference>
<dbReference type="RefSeq" id="WP_051489613.1">
    <property type="nucleotide sequence ID" value="NZ_JALZ01000042.1"/>
</dbReference>
<dbReference type="PANTHER" id="PTHR30136:SF33">
    <property type="entry name" value="TRANSCRIPTIONAL REGULATORY PROTEIN"/>
    <property type="match status" value="1"/>
</dbReference>
<dbReference type="PROSITE" id="PS51077">
    <property type="entry name" value="HTH_ICLR"/>
    <property type="match status" value="1"/>
</dbReference>
<evidence type="ECO:0000259" key="5">
    <source>
        <dbReference type="PROSITE" id="PS51078"/>
    </source>
</evidence>
<keyword evidence="2" id="KW-0238">DNA-binding</keyword>
<evidence type="ECO:0000256" key="2">
    <source>
        <dbReference type="ARBA" id="ARBA00023125"/>
    </source>
</evidence>
<dbReference type="GO" id="GO:0003700">
    <property type="term" value="F:DNA-binding transcription factor activity"/>
    <property type="evidence" value="ECO:0007669"/>
    <property type="project" value="TreeGrafter"/>
</dbReference>
<evidence type="ECO:0000256" key="1">
    <source>
        <dbReference type="ARBA" id="ARBA00023015"/>
    </source>
</evidence>
<evidence type="ECO:0000256" key="3">
    <source>
        <dbReference type="ARBA" id="ARBA00023163"/>
    </source>
</evidence>
<dbReference type="GO" id="GO:0045892">
    <property type="term" value="P:negative regulation of DNA-templated transcription"/>
    <property type="evidence" value="ECO:0007669"/>
    <property type="project" value="TreeGrafter"/>
</dbReference>
<name>X7ECZ4_9RHOB</name>
<dbReference type="SUPFAM" id="SSF55781">
    <property type="entry name" value="GAF domain-like"/>
    <property type="match status" value="1"/>
</dbReference>
<evidence type="ECO:0000313" key="6">
    <source>
        <dbReference type="EMBL" id="ETX12983.1"/>
    </source>
</evidence>
<dbReference type="EMBL" id="JALZ01000042">
    <property type="protein sequence ID" value="ETX12983.1"/>
    <property type="molecule type" value="Genomic_DNA"/>
</dbReference>
<evidence type="ECO:0000313" key="7">
    <source>
        <dbReference type="Proteomes" id="UP000022447"/>
    </source>
</evidence>
<dbReference type="PANTHER" id="PTHR30136">
    <property type="entry name" value="HELIX-TURN-HELIX TRANSCRIPTIONAL REGULATOR, ICLR FAMILY"/>
    <property type="match status" value="1"/>
</dbReference>
<protein>
    <submittedName>
        <fullName evidence="6">IclR family transcriptional regulator</fullName>
    </submittedName>
</protein>
<proteinExistence type="predicted"/>
<dbReference type="SMART" id="SM00346">
    <property type="entry name" value="HTH_ICLR"/>
    <property type="match status" value="1"/>
</dbReference>
<comment type="caution">
    <text evidence="6">The sequence shown here is derived from an EMBL/GenBank/DDBJ whole genome shotgun (WGS) entry which is preliminary data.</text>
</comment>
<dbReference type="InterPro" id="IPR014757">
    <property type="entry name" value="Tscrpt_reg_IclR_C"/>
</dbReference>
<keyword evidence="3" id="KW-0804">Transcription</keyword>
<keyword evidence="7" id="KW-1185">Reference proteome</keyword>
<dbReference type="Pfam" id="PF09339">
    <property type="entry name" value="HTH_IclR"/>
    <property type="match status" value="1"/>
</dbReference>
<keyword evidence="1" id="KW-0805">Transcription regulation</keyword>
<dbReference type="InterPro" id="IPR029016">
    <property type="entry name" value="GAF-like_dom_sf"/>
</dbReference>
<dbReference type="Pfam" id="PF01614">
    <property type="entry name" value="IclR_C"/>
    <property type="match status" value="1"/>
</dbReference>
<organism evidence="6 7">
    <name type="scientific">Roseivivax halodurans JCM 10272</name>
    <dbReference type="NCBI Taxonomy" id="1449350"/>
    <lineage>
        <taxon>Bacteria</taxon>
        <taxon>Pseudomonadati</taxon>
        <taxon>Pseudomonadota</taxon>
        <taxon>Alphaproteobacteria</taxon>
        <taxon>Rhodobacterales</taxon>
        <taxon>Roseobacteraceae</taxon>
        <taxon>Roseivivax</taxon>
    </lineage>
</organism>
<dbReference type="GO" id="GO:0003677">
    <property type="term" value="F:DNA binding"/>
    <property type="evidence" value="ECO:0007669"/>
    <property type="project" value="UniProtKB-KW"/>
</dbReference>
<gene>
    <name evidence="6" type="ORF">OCH239_15060</name>
</gene>
<dbReference type="AlphaFoldDB" id="X7ECZ4"/>
<feature type="domain" description="IclR-ED" evidence="5">
    <location>
        <begin position="83"/>
        <end position="268"/>
    </location>
</feature>
<feature type="domain" description="HTH iclR-type" evidence="4">
    <location>
        <begin position="20"/>
        <end position="82"/>
    </location>
</feature>
<dbReference type="InterPro" id="IPR036390">
    <property type="entry name" value="WH_DNA-bd_sf"/>
</dbReference>
<dbReference type="eggNOG" id="COG1414">
    <property type="taxonomic scope" value="Bacteria"/>
</dbReference>
<dbReference type="Proteomes" id="UP000022447">
    <property type="component" value="Unassembled WGS sequence"/>
</dbReference>
<sequence>MQDISEIQSPPEPETDRRFATTLARGLAVLRAFRPSDDGLGNAEISQRTGLPKSTVSRLTFTLQALGYLNHAQRHDRYRPGPALLALGNVASSSISFVELAGPIMQRAADETGTLSLLLVRDDRKLLIVKTWRPRDVSSLWLEVGHRVPFHGSSSGHALLASLSETAFEGAVDRIAGDRGLTRERAGEIRLEAWGQLLAQGFVITDPAEYFAPSIHAVARPFQSRDLSEPVIFTCGAMPKDLSVERMRDDVGPRLNAAVQELERIMGQRSTLTMRG</sequence>
<dbReference type="Gene3D" id="3.30.450.40">
    <property type="match status" value="1"/>
</dbReference>
<reference evidence="6 7" key="1">
    <citation type="submission" date="2014-01" db="EMBL/GenBank/DDBJ databases">
        <title>Roseivivax halodurans JCM 10272 Genome Sequencing.</title>
        <authorList>
            <person name="Lai Q."/>
            <person name="Li G."/>
            <person name="Shao Z."/>
        </authorList>
    </citation>
    <scope>NUCLEOTIDE SEQUENCE [LARGE SCALE GENOMIC DNA]</scope>
    <source>
        <strain evidence="6 7">JCM 10272</strain>
    </source>
</reference>
<dbReference type="STRING" id="1449350.OCH239_15060"/>
<dbReference type="InterPro" id="IPR005471">
    <property type="entry name" value="Tscrpt_reg_IclR_N"/>
</dbReference>
<dbReference type="PATRIC" id="fig|1449350.3.peg.3851"/>
<evidence type="ECO:0000259" key="4">
    <source>
        <dbReference type="PROSITE" id="PS51077"/>
    </source>
</evidence>
<dbReference type="OrthoDB" id="9807558at2"/>
<dbReference type="InterPro" id="IPR050707">
    <property type="entry name" value="HTH_MetabolicPath_Reg"/>
</dbReference>
<dbReference type="PROSITE" id="PS51078">
    <property type="entry name" value="ICLR_ED"/>
    <property type="match status" value="1"/>
</dbReference>
<dbReference type="InterPro" id="IPR036388">
    <property type="entry name" value="WH-like_DNA-bd_sf"/>
</dbReference>
<accession>X7ECZ4</accession>